<evidence type="ECO:0000256" key="9">
    <source>
        <dbReference type="RuleBase" id="RU003794"/>
    </source>
</evidence>
<feature type="transmembrane region" description="Helical" evidence="10">
    <location>
        <begin position="152"/>
        <end position="173"/>
    </location>
</feature>
<dbReference type="Pfam" id="PF01478">
    <property type="entry name" value="Peptidase_A24"/>
    <property type="match status" value="1"/>
</dbReference>
<dbReference type="PRINTS" id="PR00864">
    <property type="entry name" value="PREPILNPTASE"/>
</dbReference>
<dbReference type="Gene3D" id="1.20.120.1220">
    <property type="match status" value="1"/>
</dbReference>
<evidence type="ECO:0000256" key="4">
    <source>
        <dbReference type="ARBA" id="ARBA00022519"/>
    </source>
</evidence>
<keyword evidence="3" id="KW-1003">Cell membrane</keyword>
<feature type="transmembrane region" description="Helical" evidence="10">
    <location>
        <begin position="193"/>
        <end position="218"/>
    </location>
</feature>
<keyword evidence="4" id="KW-0997">Cell inner membrane</keyword>
<sequence>MSHWIVWPSVFILGTIIGSFLTVCVHRVPKGQSVVAPRSACPHCGGQICWYDNVPLLSFIWLLGRCRACHAGIPRRYPIIELANGLGYLLVVWRFGLTWPTIVYAGLVSVFLVVAWIDWDHKIIPDVITLPGIVIGFLCASFLLPTGWVNSFIGLLVGGGILLALAWVSPFLFGKEGIGGGDIKFLAMVGAFLGWQQAILTLMVGSVVGAVVGIILLATKVLERGQYIPFGPYLALGGLIAVVWGTELWHWYFHGLL</sequence>
<keyword evidence="9" id="KW-0645">Protease</keyword>
<evidence type="ECO:0000256" key="10">
    <source>
        <dbReference type="SAM" id="Phobius"/>
    </source>
</evidence>
<keyword evidence="14" id="KW-1185">Reference proteome</keyword>
<dbReference type="GO" id="GO:0004190">
    <property type="term" value="F:aspartic-type endopeptidase activity"/>
    <property type="evidence" value="ECO:0007669"/>
    <property type="project" value="UniProtKB-EC"/>
</dbReference>
<feature type="domain" description="Prepilin type IV endopeptidase peptidase" evidence="11">
    <location>
        <begin position="107"/>
        <end position="214"/>
    </location>
</feature>
<keyword evidence="7 10" id="KW-0472">Membrane</keyword>
<reference evidence="13 14" key="1">
    <citation type="submission" date="2023-01" db="EMBL/GenBank/DDBJ databases">
        <title>Cultivation and genomic characterization of new, ubiquitous marine nitrite-oxidizing bacteria from the Nitrospirales.</title>
        <authorList>
            <person name="Mueller A.J."/>
            <person name="Daebeler A."/>
            <person name="Herbold C.W."/>
            <person name="Kirkegaard R.H."/>
            <person name="Daims H."/>
        </authorList>
    </citation>
    <scope>NUCLEOTIDE SEQUENCE [LARGE SCALE GENOMIC DNA]</scope>
    <source>
        <strain evidence="13 14">VA</strain>
    </source>
</reference>
<dbReference type="AlphaFoldDB" id="A0AA96GBD2"/>
<evidence type="ECO:0000256" key="7">
    <source>
        <dbReference type="ARBA" id="ARBA00023136"/>
    </source>
</evidence>
<evidence type="ECO:0000256" key="1">
    <source>
        <dbReference type="ARBA" id="ARBA00004429"/>
    </source>
</evidence>
<gene>
    <name evidence="13" type="ORF">PP769_02575</name>
</gene>
<proteinExistence type="inferred from homology"/>
<dbReference type="RefSeq" id="WP_312644808.1">
    <property type="nucleotide sequence ID" value="NZ_CP116967.1"/>
</dbReference>
<comment type="similarity">
    <text evidence="2 8">Belongs to the peptidase A24 family.</text>
</comment>
<dbReference type="GO" id="GO:0005886">
    <property type="term" value="C:plasma membrane"/>
    <property type="evidence" value="ECO:0007669"/>
    <property type="project" value="UniProtKB-SubCell"/>
</dbReference>
<evidence type="ECO:0000256" key="6">
    <source>
        <dbReference type="ARBA" id="ARBA00022989"/>
    </source>
</evidence>
<dbReference type="Proteomes" id="UP001302719">
    <property type="component" value="Chromosome"/>
</dbReference>
<feature type="transmembrane region" description="Helical" evidence="10">
    <location>
        <begin position="97"/>
        <end position="117"/>
    </location>
</feature>
<evidence type="ECO:0000256" key="3">
    <source>
        <dbReference type="ARBA" id="ARBA00022475"/>
    </source>
</evidence>
<keyword evidence="9" id="KW-0378">Hydrolase</keyword>
<keyword evidence="5 9" id="KW-0812">Transmembrane</keyword>
<dbReference type="GO" id="GO:0008168">
    <property type="term" value="F:methyltransferase activity"/>
    <property type="evidence" value="ECO:0007669"/>
    <property type="project" value="UniProtKB-KW"/>
</dbReference>
<dbReference type="KEGG" id="nall:PP769_02575"/>
<dbReference type="InterPro" id="IPR010627">
    <property type="entry name" value="Prepilin_pept_A24_N"/>
</dbReference>
<comment type="subcellular location">
    <subcellularLocation>
        <location evidence="1">Cell inner membrane</location>
        <topology evidence="1">Multi-pass membrane protein</topology>
    </subcellularLocation>
    <subcellularLocation>
        <location evidence="9">Cell membrane</location>
        <topology evidence="9">Multi-pass membrane protein</topology>
    </subcellularLocation>
</comment>
<feature type="transmembrane region" description="Helical" evidence="10">
    <location>
        <begin position="123"/>
        <end position="145"/>
    </location>
</feature>
<comment type="catalytic activity">
    <reaction evidence="9">
        <text>Typically cleaves a -Gly-|-Phe- bond to release an N-terminal, basic peptide of 5-8 residues from type IV prepilin, and then N-methylates the new N-terminal amino group, the methyl donor being S-adenosyl-L-methionine.</text>
        <dbReference type="EC" id="3.4.23.43"/>
    </reaction>
</comment>
<dbReference type="PANTHER" id="PTHR30487:SF0">
    <property type="entry name" value="PREPILIN LEADER PEPTIDASE_N-METHYLTRANSFERASE-RELATED"/>
    <property type="match status" value="1"/>
</dbReference>
<keyword evidence="9" id="KW-0511">Multifunctional enzyme</keyword>
<evidence type="ECO:0000259" key="11">
    <source>
        <dbReference type="Pfam" id="PF01478"/>
    </source>
</evidence>
<feature type="transmembrane region" description="Helical" evidence="10">
    <location>
        <begin position="6"/>
        <end position="25"/>
    </location>
</feature>
<dbReference type="InterPro" id="IPR000045">
    <property type="entry name" value="Prepilin_IV_endopep_pep"/>
</dbReference>
<keyword evidence="6 10" id="KW-1133">Transmembrane helix</keyword>
<protein>
    <recommendedName>
        <fullName evidence="9">Prepilin leader peptidase/N-methyltransferase</fullName>
        <ecNumber evidence="9">2.1.1.-</ecNumber>
        <ecNumber evidence="9">3.4.23.43</ecNumber>
    </recommendedName>
</protein>
<dbReference type="EMBL" id="CP116967">
    <property type="protein sequence ID" value="WNM58673.1"/>
    <property type="molecule type" value="Genomic_DNA"/>
</dbReference>
<keyword evidence="9" id="KW-0808">Transferase</keyword>
<feature type="domain" description="Prepilin peptidase A24 N-terminal" evidence="12">
    <location>
        <begin position="12"/>
        <end position="95"/>
    </location>
</feature>
<dbReference type="InterPro" id="IPR014032">
    <property type="entry name" value="Peptidase_A24A_bac"/>
</dbReference>
<name>A0AA96GBD2_9BACT</name>
<organism evidence="13 14">
    <name type="scientific">Candidatus Nitrospira allomarina</name>
    <dbReference type="NCBI Taxonomy" id="3020900"/>
    <lineage>
        <taxon>Bacteria</taxon>
        <taxon>Pseudomonadati</taxon>
        <taxon>Nitrospirota</taxon>
        <taxon>Nitrospiria</taxon>
        <taxon>Nitrospirales</taxon>
        <taxon>Nitrospiraceae</taxon>
        <taxon>Nitrospira</taxon>
    </lineage>
</organism>
<dbReference type="InterPro" id="IPR050882">
    <property type="entry name" value="Prepilin_peptidase/N-MTase"/>
</dbReference>
<comment type="function">
    <text evidence="9">Plays an essential role in type IV pili and type II pseudopili formation by proteolytically removing the leader sequence from substrate proteins and subsequently monomethylating the alpha-amino group of the newly exposed N-terminal phenylalanine.</text>
</comment>
<dbReference type="EC" id="3.4.23.43" evidence="9"/>
<dbReference type="Pfam" id="PF06750">
    <property type="entry name" value="A24_N_bact"/>
    <property type="match status" value="1"/>
</dbReference>
<evidence type="ECO:0000259" key="12">
    <source>
        <dbReference type="Pfam" id="PF06750"/>
    </source>
</evidence>
<evidence type="ECO:0000256" key="8">
    <source>
        <dbReference type="RuleBase" id="RU003793"/>
    </source>
</evidence>
<dbReference type="EC" id="2.1.1.-" evidence="9"/>
<dbReference type="PANTHER" id="PTHR30487">
    <property type="entry name" value="TYPE 4 PREPILIN-LIKE PROTEINS LEADER PEPTIDE-PROCESSING ENZYME"/>
    <property type="match status" value="1"/>
</dbReference>
<evidence type="ECO:0000313" key="13">
    <source>
        <dbReference type="EMBL" id="WNM58673.1"/>
    </source>
</evidence>
<evidence type="ECO:0000256" key="5">
    <source>
        <dbReference type="ARBA" id="ARBA00022692"/>
    </source>
</evidence>
<evidence type="ECO:0000313" key="14">
    <source>
        <dbReference type="Proteomes" id="UP001302719"/>
    </source>
</evidence>
<dbReference type="GO" id="GO:0006465">
    <property type="term" value="P:signal peptide processing"/>
    <property type="evidence" value="ECO:0007669"/>
    <property type="project" value="TreeGrafter"/>
</dbReference>
<evidence type="ECO:0000256" key="2">
    <source>
        <dbReference type="ARBA" id="ARBA00005801"/>
    </source>
</evidence>
<dbReference type="GO" id="GO:0032259">
    <property type="term" value="P:methylation"/>
    <property type="evidence" value="ECO:0007669"/>
    <property type="project" value="UniProtKB-KW"/>
</dbReference>
<keyword evidence="9" id="KW-0489">Methyltransferase</keyword>
<feature type="transmembrane region" description="Helical" evidence="10">
    <location>
        <begin position="230"/>
        <end position="252"/>
    </location>
</feature>
<accession>A0AA96GBD2</accession>